<evidence type="ECO:0000313" key="7">
    <source>
        <dbReference type="EMBL" id="QPN36951.1"/>
    </source>
</evidence>
<dbReference type="GO" id="GO:0000166">
    <property type="term" value="F:nucleotide binding"/>
    <property type="evidence" value="ECO:0007669"/>
    <property type="project" value="UniProtKB-KW"/>
</dbReference>
<name>A0A7T1GW36_9VIRU</name>
<reference evidence="7" key="1">
    <citation type="submission" date="2020-07" db="EMBL/GenBank/DDBJ databases">
        <authorList>
            <person name="Guo L."/>
            <person name="Lu X."/>
            <person name="Guo D."/>
        </authorList>
    </citation>
    <scope>NUCLEOTIDE SEQUENCE</scope>
    <source>
        <strain evidence="7">Czetp-1</strain>
    </source>
</reference>
<dbReference type="SUPFAM" id="SSF56672">
    <property type="entry name" value="DNA/RNA polymerases"/>
    <property type="match status" value="1"/>
</dbReference>
<dbReference type="GO" id="GO:0003723">
    <property type="term" value="F:RNA binding"/>
    <property type="evidence" value="ECO:0007669"/>
    <property type="project" value="InterPro"/>
</dbReference>
<evidence type="ECO:0000256" key="1">
    <source>
        <dbReference type="ARBA" id="ARBA00022484"/>
    </source>
</evidence>
<organism evidence="7">
    <name type="scientific">Praha partiti-like virus 1</name>
    <dbReference type="NCBI Taxonomy" id="2789619"/>
    <lineage>
        <taxon>Viruses</taxon>
        <taxon>Riboviria</taxon>
        <taxon>Orthornavirae</taxon>
        <taxon>Pisuviricota</taxon>
        <taxon>Duplopiviricetes</taxon>
        <taxon>Durnavirales</taxon>
        <taxon>Partitiviridae</taxon>
    </lineage>
</organism>
<keyword evidence="4" id="KW-0547">Nucleotide-binding</keyword>
<accession>A0A7T1GW36</accession>
<dbReference type="GO" id="GO:0003968">
    <property type="term" value="F:RNA-directed RNA polymerase activity"/>
    <property type="evidence" value="ECO:0007669"/>
    <property type="project" value="UniProtKB-KW"/>
</dbReference>
<feature type="domain" description="RNA-directed RNA polymerase C-terminal" evidence="6">
    <location>
        <begin position="184"/>
        <end position="302"/>
    </location>
</feature>
<dbReference type="Pfam" id="PF00680">
    <property type="entry name" value="RdRP_1"/>
    <property type="match status" value="1"/>
</dbReference>
<dbReference type="GO" id="GO:0006351">
    <property type="term" value="P:DNA-templated transcription"/>
    <property type="evidence" value="ECO:0007669"/>
    <property type="project" value="InterPro"/>
</dbReference>
<keyword evidence="5" id="KW-0693">Viral RNA replication</keyword>
<dbReference type="InterPro" id="IPR001205">
    <property type="entry name" value="RNA-dir_pol_C"/>
</dbReference>
<dbReference type="Gene3D" id="3.30.70.270">
    <property type="match status" value="1"/>
</dbReference>
<evidence type="ECO:0000256" key="4">
    <source>
        <dbReference type="ARBA" id="ARBA00022741"/>
    </source>
</evidence>
<evidence type="ECO:0000256" key="2">
    <source>
        <dbReference type="ARBA" id="ARBA00022679"/>
    </source>
</evidence>
<protein>
    <submittedName>
        <fullName evidence="7">RNA-dependent RNA polymerase</fullName>
    </submittedName>
</protein>
<dbReference type="InterPro" id="IPR043128">
    <property type="entry name" value="Rev_trsase/Diguanyl_cyclase"/>
</dbReference>
<keyword evidence="2" id="KW-0808">Transferase</keyword>
<dbReference type="EMBL" id="MT757495">
    <property type="protein sequence ID" value="QPN36951.1"/>
    <property type="molecule type" value="Genomic_RNA"/>
</dbReference>
<dbReference type="InterPro" id="IPR043502">
    <property type="entry name" value="DNA/RNA_pol_sf"/>
</dbReference>
<evidence type="ECO:0000256" key="3">
    <source>
        <dbReference type="ARBA" id="ARBA00022695"/>
    </source>
</evidence>
<keyword evidence="3" id="KW-0548">Nucleotidyltransferase</keyword>
<evidence type="ECO:0000259" key="6">
    <source>
        <dbReference type="Pfam" id="PF00680"/>
    </source>
</evidence>
<sequence>MFVRFYACCRRVRELDDVPEKPTVRRTLKLHFDDLKNFLRRHPSRPSDFQFQVHPTFRNMKVKPWHLLDTLPEITRHTSPGLLWKKLGYKTKGMVIDSKEGVNMLHSINHKYKTQSNVQMPACLVVPTSCTSPDGSKVRLIWSFPIDITVSEAMFGIPIIKALPVDYVPSPETHHDTFCGTGAKSFDFSRFDGTVPRWLIEEAFKHVWNMIDTSSYAATPSTPYECKPYSRNSLKVLFNRLKHYFIHTPFRVKPDGHVFHKHEGVPSGSYFTNIIDTLCSYAIMRYIHDIDCSSQDVTYGDDCHTTYCSCDNGTLQKRAKDLGFTLKIEEPNSHGCLTYCKVECHRGKRFIPGQSFRNILENCDQHYRSDVAVCMVLRATTRRQASAMVAEVRTPVSSRPPHWVRKMLARGQKYAHPDPVIDPVDPFDTEVILECLPGWVREIYYGGYRT</sequence>
<proteinExistence type="predicted"/>
<evidence type="ECO:0000256" key="5">
    <source>
        <dbReference type="ARBA" id="ARBA00022953"/>
    </source>
</evidence>
<keyword evidence="1 7" id="KW-0696">RNA-directed RNA polymerase</keyword>